<dbReference type="InterPro" id="IPR019471">
    <property type="entry name" value="Interferon_reg_factor-3"/>
</dbReference>
<dbReference type="Pfam" id="PF10401">
    <property type="entry name" value="IRF-3"/>
    <property type="match status" value="1"/>
</dbReference>
<dbReference type="InterPro" id="IPR017855">
    <property type="entry name" value="SMAD-like_dom_sf"/>
</dbReference>
<dbReference type="Gene3D" id="2.60.200.10">
    <property type="match status" value="1"/>
</dbReference>
<dbReference type="PROSITE" id="PS00601">
    <property type="entry name" value="IRF_1"/>
    <property type="match status" value="1"/>
</dbReference>
<dbReference type="Pfam" id="PF00605">
    <property type="entry name" value="IRF"/>
    <property type="match status" value="1"/>
</dbReference>
<dbReference type="GO" id="GO:0003700">
    <property type="term" value="F:DNA-binding transcription factor activity"/>
    <property type="evidence" value="ECO:0007669"/>
    <property type="project" value="InterPro"/>
</dbReference>
<dbReference type="InterPro" id="IPR008984">
    <property type="entry name" value="SMAD_FHA_dom_sf"/>
</dbReference>
<dbReference type="Bgee" id="ENSXETG00000006030">
    <property type="expression patterns" value="Expressed in liver and 8 other cell types or tissues"/>
</dbReference>
<evidence type="ECO:0000256" key="4">
    <source>
        <dbReference type="ARBA" id="ARBA00023163"/>
    </source>
</evidence>
<dbReference type="GO" id="GO:0045893">
    <property type="term" value="P:positive regulation of DNA-templated transcription"/>
    <property type="evidence" value="ECO:0007669"/>
    <property type="project" value="UniProtKB-ARBA"/>
</dbReference>
<dbReference type="GO" id="GO:0000976">
    <property type="term" value="F:transcription cis-regulatory region binding"/>
    <property type="evidence" value="ECO:0007669"/>
    <property type="project" value="InterPro"/>
</dbReference>
<dbReference type="SUPFAM" id="SSF46785">
    <property type="entry name" value="Winged helix' DNA-binding domain"/>
    <property type="match status" value="1"/>
</dbReference>
<keyword evidence="2" id="KW-0805">Transcription regulation</keyword>
<dbReference type="PRINTS" id="PR00267">
    <property type="entry name" value="INTFRNREGFCT"/>
</dbReference>
<accession>A0A803JAL6</accession>
<evidence type="ECO:0000313" key="7">
    <source>
        <dbReference type="Ensembl" id="ENSXETP00000104881"/>
    </source>
</evidence>
<reference evidence="7" key="2">
    <citation type="submission" date="2021-03" db="UniProtKB">
        <authorList>
            <consortium name="Ensembl"/>
        </authorList>
    </citation>
    <scope>IDENTIFICATION</scope>
</reference>
<dbReference type="InterPro" id="IPR019817">
    <property type="entry name" value="Interferon_reg_fac_CS"/>
</dbReference>
<feature type="domain" description="IRF tryptophan pentad repeat" evidence="6">
    <location>
        <begin position="73"/>
        <end position="182"/>
    </location>
</feature>
<evidence type="ECO:0000256" key="2">
    <source>
        <dbReference type="ARBA" id="ARBA00023015"/>
    </source>
</evidence>
<evidence type="ECO:0000256" key="5">
    <source>
        <dbReference type="ARBA" id="ARBA00023242"/>
    </source>
</evidence>
<dbReference type="GO" id="GO:0006357">
    <property type="term" value="P:regulation of transcription by RNA polymerase II"/>
    <property type="evidence" value="ECO:0007669"/>
    <property type="project" value="UniProtKB-ARBA"/>
</dbReference>
<dbReference type="SMART" id="SM01243">
    <property type="entry name" value="IRF-3"/>
    <property type="match status" value="1"/>
</dbReference>
<evidence type="ECO:0000256" key="3">
    <source>
        <dbReference type="ARBA" id="ARBA00023125"/>
    </source>
</evidence>
<dbReference type="SUPFAM" id="SSF49879">
    <property type="entry name" value="SMAD/FHA domain"/>
    <property type="match status" value="1"/>
</dbReference>
<keyword evidence="4" id="KW-0804">Transcription</keyword>
<keyword evidence="5" id="KW-0539">Nucleus</keyword>
<dbReference type="InParanoid" id="A0A803JAL6"/>
<dbReference type="GeneTree" id="ENSGT00940000160931"/>
<reference evidence="7" key="1">
    <citation type="journal article" date="2010" name="Science">
        <title>The genome of the Western clawed frog Xenopus tropicalis.</title>
        <authorList>
            <person name="Hellsten U."/>
            <person name="Harland R.M."/>
            <person name="Gilchrist M.J."/>
            <person name="Hendrix D."/>
            <person name="Jurka J."/>
            <person name="Kapitonov V."/>
            <person name="Ovcharenko I."/>
            <person name="Putnam N.H."/>
            <person name="Shu S."/>
            <person name="Taher L."/>
            <person name="Blitz I.L."/>
            <person name="Blumberg B."/>
            <person name="Dichmann D.S."/>
            <person name="Dubchak I."/>
            <person name="Amaya E."/>
            <person name="Detter J.C."/>
            <person name="Fletcher R."/>
            <person name="Gerhard D.S."/>
            <person name="Goodstein D."/>
            <person name="Graves T."/>
            <person name="Grigoriev I.V."/>
            <person name="Grimwood J."/>
            <person name="Kawashima T."/>
            <person name="Lindquist E."/>
            <person name="Lucas S.M."/>
            <person name="Mead P.E."/>
            <person name="Mitros T."/>
            <person name="Ogino H."/>
            <person name="Ohta Y."/>
            <person name="Poliakov A.V."/>
            <person name="Pollet N."/>
            <person name="Robert J."/>
            <person name="Salamov A."/>
            <person name="Sater A.K."/>
            <person name="Schmutz J."/>
            <person name="Terry A."/>
            <person name="Vize P.D."/>
            <person name="Warren W.C."/>
            <person name="Wells D."/>
            <person name="Wills A."/>
            <person name="Wilson R.K."/>
            <person name="Zimmerman L.B."/>
            <person name="Zorn A.M."/>
            <person name="Grainger R."/>
            <person name="Grammer T."/>
            <person name="Khokha M.K."/>
            <person name="Richardson P.M."/>
            <person name="Rokhsar D.S."/>
        </authorList>
    </citation>
    <scope>NUCLEOTIDE SEQUENCE [LARGE SCALE GENOMIC DNA]</scope>
    <source>
        <strain evidence="7">Nigerian</strain>
    </source>
</reference>
<dbReference type="FunCoup" id="A0A803JAL6">
    <property type="interactions" value="1514"/>
</dbReference>
<dbReference type="CDD" id="cd00103">
    <property type="entry name" value="IRF"/>
    <property type="match status" value="1"/>
</dbReference>
<dbReference type="Gene3D" id="1.10.10.10">
    <property type="entry name" value="Winged helix-like DNA-binding domain superfamily/Winged helix DNA-binding domain"/>
    <property type="match status" value="1"/>
</dbReference>
<dbReference type="PANTHER" id="PTHR11949">
    <property type="entry name" value="INTERFERON REGULATORY FACTOR"/>
    <property type="match status" value="1"/>
</dbReference>
<dbReference type="InterPro" id="IPR001346">
    <property type="entry name" value="Interferon_reg_fact_DNA-bd_dom"/>
</dbReference>
<gene>
    <name evidence="7" type="primary">irf7</name>
</gene>
<evidence type="ECO:0000259" key="6">
    <source>
        <dbReference type="PROSITE" id="PS51507"/>
    </source>
</evidence>
<proteinExistence type="predicted"/>
<protein>
    <submittedName>
        <fullName evidence="7">Interferon regulatory factor 7</fullName>
    </submittedName>
</protein>
<dbReference type="SMART" id="SM00348">
    <property type="entry name" value="IRF"/>
    <property type="match status" value="1"/>
</dbReference>
<evidence type="ECO:0000256" key="1">
    <source>
        <dbReference type="ARBA" id="ARBA00004123"/>
    </source>
</evidence>
<dbReference type="Ensembl" id="ENSXETT00000106617">
    <property type="protein sequence ID" value="ENSXETP00000104881"/>
    <property type="gene ID" value="ENSXETG00000006030"/>
</dbReference>
<keyword evidence="3" id="KW-0238">DNA-binding</keyword>
<dbReference type="InterPro" id="IPR036388">
    <property type="entry name" value="WH-like_DNA-bd_sf"/>
</dbReference>
<name>A0A803JAL6_XENTR</name>
<dbReference type="InterPro" id="IPR036390">
    <property type="entry name" value="WH_DNA-bd_sf"/>
</dbReference>
<dbReference type="PANTHER" id="PTHR11949:SF2">
    <property type="entry name" value="INTERFERON REGULATORY FACTOR 7"/>
    <property type="match status" value="1"/>
</dbReference>
<dbReference type="GO" id="GO:0005634">
    <property type="term" value="C:nucleus"/>
    <property type="evidence" value="ECO:0007669"/>
    <property type="project" value="UniProtKB-SubCell"/>
</dbReference>
<comment type="subcellular location">
    <subcellularLocation>
        <location evidence="1">Nucleus</location>
    </subcellularLocation>
</comment>
<sequence length="672" mass="75771">MCACVDRGRFSSAMWKNMWPSSVPILPCAQEMISVQFSMTKESSGKKTGAIHGSWNKEILLPFTFFYLRMQHKELFGPWLLRQINSNIFEGVLWLNLERTLFRIPWKHLNIKTKEEKDYGIFKAWAIESGKYNKKYENPTSWKTNFRCALKSVTCNDMKMFTEVEDNSSSQEDPHKIYRVNIVPAVLLNPATSYTASSTPTTNLAEQNILNMPEENDEETLLISPNNTVIEPFDVNGTELDLLEEILRNTNIYSDTATPFPTVNSQNGFPQENGVLNVDHQLTNGLYMEQSSMWPITNGYEPSVPAQTFNGAVCSQGVYVTQLNTSGNSYQQEQPVQGLGQQASHYVYKEISTLQPITNSFVPSVHSPALVYNHQIYPQASEPDLYDVIQNQPHVNEVYKPATNGIYQDPTERETHARTVEPAPPAVTNACVDSLPNPEPPQTTSTEKQCHGSSPLLTSWEVTVFYKGKQVLQKNVSTKFVINTGVMDSQMGPVDIVCLPSTDDLVDQTQINLTKTILDNVGGGLQLEVSPQDYKLHATRVGKSRVYWSMSGGLDIMGNPYEGILLKRGIQAEIFDFRKFWEDLGAYKMHQRQSPDYTIYMSFGQSLTNPIMRRLVLVKLVPHFASYWHEMAKKEGASSINQELISLQISNGSSFSSDLDLCLMDIDFSCLV</sequence>
<dbReference type="PROSITE" id="PS51507">
    <property type="entry name" value="IRF_2"/>
    <property type="match status" value="1"/>
</dbReference>
<dbReference type="AlphaFoldDB" id="A0A803JAL6"/>
<organism evidence="7">
    <name type="scientific">Xenopus tropicalis</name>
    <name type="common">Western clawed frog</name>
    <name type="synonym">Silurana tropicalis</name>
    <dbReference type="NCBI Taxonomy" id="8364"/>
    <lineage>
        <taxon>Eukaryota</taxon>
        <taxon>Metazoa</taxon>
        <taxon>Chordata</taxon>
        <taxon>Craniata</taxon>
        <taxon>Vertebrata</taxon>
        <taxon>Euteleostomi</taxon>
        <taxon>Amphibia</taxon>
        <taxon>Batrachia</taxon>
        <taxon>Anura</taxon>
        <taxon>Pipoidea</taxon>
        <taxon>Pipidae</taxon>
        <taxon>Xenopodinae</taxon>
        <taxon>Xenopus</taxon>
        <taxon>Silurana</taxon>
    </lineage>
</organism>
<dbReference type="Xenbase" id="XB-GENE-5996133">
    <property type="gene designation" value="irf7"/>
</dbReference>